<protein>
    <submittedName>
        <fullName evidence="1">Uncharacterized protein</fullName>
    </submittedName>
</protein>
<reference evidence="1" key="1">
    <citation type="submission" date="2024-05" db="EMBL/GenBank/DDBJ databases">
        <title>Isolation and characterization of the new Streptomyces phages Kamino, Geonosis, Abafar and Scarif infecting a broad range of host species.</title>
        <authorList>
            <person name="Rackow B."/>
            <person name="Rolland C."/>
            <person name="Mohnen I."/>
            <person name="Wittmann J."/>
            <person name="Muesken M."/>
            <person name="Overmann J."/>
            <person name="Frunzke J."/>
        </authorList>
    </citation>
    <scope>NUCLEOTIDE SEQUENCE</scope>
</reference>
<evidence type="ECO:0000313" key="1">
    <source>
        <dbReference type="EMBL" id="XBM95170.1"/>
    </source>
</evidence>
<name>A0AAU7GWT3_9CAUD</name>
<organism evidence="1">
    <name type="scientific">Streptomyces phage Scarif</name>
    <dbReference type="NCBI Taxonomy" id="3158858"/>
    <lineage>
        <taxon>Viruses</taxon>
        <taxon>Duplodnaviria</taxon>
        <taxon>Heunggongvirae</taxon>
        <taxon>Uroviricota</taxon>
        <taxon>Caudoviricetes</taxon>
    </lineage>
</organism>
<sequence length="57" mass="6495">MNDEEPYRGVNGFDPYAYMEQWIEDHPECLAPYLEALRRRGGSDPVSKRYGGTDNGA</sequence>
<dbReference type="EMBL" id="PP750868">
    <property type="protein sequence ID" value="XBM95170.1"/>
    <property type="molecule type" value="Genomic_DNA"/>
</dbReference>
<gene>
    <name evidence="1" type="ORF">Scarif_00061</name>
</gene>
<accession>A0AAU7GWT3</accession>
<proteinExistence type="predicted"/>